<evidence type="ECO:0000313" key="4">
    <source>
        <dbReference type="Proteomes" id="UP000095210"/>
    </source>
</evidence>
<evidence type="ECO:0000313" key="3">
    <source>
        <dbReference type="EMBL" id="AOS62348.1"/>
    </source>
</evidence>
<feature type="region of interest" description="Disordered" evidence="1">
    <location>
        <begin position="1"/>
        <end position="20"/>
    </location>
</feature>
<organism evidence="3 4">
    <name type="scientific">Actinoalloteichus hymeniacidonis</name>
    <dbReference type="NCBI Taxonomy" id="340345"/>
    <lineage>
        <taxon>Bacteria</taxon>
        <taxon>Bacillati</taxon>
        <taxon>Actinomycetota</taxon>
        <taxon>Actinomycetes</taxon>
        <taxon>Pseudonocardiales</taxon>
        <taxon>Pseudonocardiaceae</taxon>
        <taxon>Actinoalloteichus</taxon>
    </lineage>
</organism>
<sequence length="195" mass="21073">MNQPRNAPPSDEQLAVPSTPPRKPPVVIGLLILVLVAVLTSAIGSVLVYSGGATMAEENLIAAIDESPEGREISRGMSSTELQEMMGPEFWDTMVAERQDTMSARASMAIFLSTLLLVFGLLALNSALWARILITIVIPFAVFPHMLITEDYPPAMLETLSMISVWTALLAIAFCWLPGHGKHSRAVKQARSSTA</sequence>
<keyword evidence="2" id="KW-0812">Transmembrane</keyword>
<keyword evidence="4" id="KW-1185">Reference proteome</keyword>
<keyword evidence="2" id="KW-1133">Transmembrane helix</keyword>
<name>A0AAC9HNH3_9PSEU</name>
<dbReference type="Proteomes" id="UP000095210">
    <property type="component" value="Chromosome"/>
</dbReference>
<dbReference type="RefSeq" id="WP_084642695.1">
    <property type="nucleotide sequence ID" value="NZ_CP014859.1"/>
</dbReference>
<feature type="transmembrane region" description="Helical" evidence="2">
    <location>
        <begin position="104"/>
        <end position="122"/>
    </location>
</feature>
<gene>
    <name evidence="3" type="ORF">TL08_07650</name>
</gene>
<proteinExistence type="predicted"/>
<protein>
    <submittedName>
        <fullName evidence="3">Uncharacterized protein</fullName>
    </submittedName>
</protein>
<feature type="transmembrane region" description="Helical" evidence="2">
    <location>
        <begin position="26"/>
        <end position="49"/>
    </location>
</feature>
<dbReference type="AlphaFoldDB" id="A0AAC9HNH3"/>
<keyword evidence="2" id="KW-0472">Membrane</keyword>
<evidence type="ECO:0000256" key="2">
    <source>
        <dbReference type="SAM" id="Phobius"/>
    </source>
</evidence>
<reference evidence="4" key="1">
    <citation type="submission" date="2016-03" db="EMBL/GenBank/DDBJ databases">
        <title>Complete genome sequence of the type strain Actinoalloteichus hymeniacidonis DSM 45092.</title>
        <authorList>
            <person name="Schaffert L."/>
            <person name="Albersmeier A."/>
            <person name="Winkler A."/>
            <person name="Kalinowski J."/>
            <person name="Zotchev S."/>
            <person name="Ruckert C."/>
        </authorList>
    </citation>
    <scope>NUCLEOTIDE SEQUENCE [LARGE SCALE GENOMIC DNA]</scope>
    <source>
        <strain evidence="4">HPA177(T) (DSM 45092(T))</strain>
    </source>
</reference>
<feature type="transmembrane region" description="Helical" evidence="2">
    <location>
        <begin position="128"/>
        <end position="148"/>
    </location>
</feature>
<feature type="transmembrane region" description="Helical" evidence="2">
    <location>
        <begin position="160"/>
        <end position="179"/>
    </location>
</feature>
<dbReference type="KEGG" id="ahm:TL08_07650"/>
<evidence type="ECO:0000256" key="1">
    <source>
        <dbReference type="SAM" id="MobiDB-lite"/>
    </source>
</evidence>
<accession>A0AAC9HNH3</accession>
<dbReference type="EMBL" id="CP014859">
    <property type="protein sequence ID" value="AOS62348.1"/>
    <property type="molecule type" value="Genomic_DNA"/>
</dbReference>